<gene>
    <name evidence="3" type="ORF">I8J34_06875</name>
</gene>
<dbReference type="AlphaFoldDB" id="A0A944D6M3"/>
<evidence type="ECO:0000256" key="1">
    <source>
        <dbReference type="SAM" id="MobiDB-lite"/>
    </source>
</evidence>
<keyword evidence="4" id="KW-1185">Reference proteome</keyword>
<name>A0A944D6M3_DENI1</name>
<dbReference type="Proteomes" id="UP000694660">
    <property type="component" value="Unassembled WGS sequence"/>
</dbReference>
<dbReference type="RefSeq" id="WP_214360666.1">
    <property type="nucleotide sequence ID" value="NZ_JAEKFT010000006.1"/>
</dbReference>
<evidence type="ECO:0000256" key="2">
    <source>
        <dbReference type="SAM" id="SignalP"/>
    </source>
</evidence>
<keyword evidence="2" id="KW-0732">Signal</keyword>
<feature type="chain" id="PRO_5037567681" description="DUF2946 domain-containing protein" evidence="2">
    <location>
        <begin position="24"/>
        <end position="118"/>
    </location>
</feature>
<dbReference type="EMBL" id="JAEKFT010000006">
    <property type="protein sequence ID" value="MBT0960899.1"/>
    <property type="molecule type" value="Genomic_DNA"/>
</dbReference>
<evidence type="ECO:0000313" key="3">
    <source>
        <dbReference type="EMBL" id="MBT0960899.1"/>
    </source>
</evidence>
<proteinExistence type="predicted"/>
<accession>A0A944D6M3</accession>
<feature type="region of interest" description="Disordered" evidence="1">
    <location>
        <begin position="99"/>
        <end position="118"/>
    </location>
</feature>
<organism evidence="3 4">
    <name type="scientific">Denitromonas iodatirespirans</name>
    <dbReference type="NCBI Taxonomy" id="2795389"/>
    <lineage>
        <taxon>Bacteria</taxon>
        <taxon>Pseudomonadati</taxon>
        <taxon>Pseudomonadota</taxon>
        <taxon>Betaproteobacteria</taxon>
        <taxon>Rhodocyclales</taxon>
        <taxon>Zoogloeaceae</taxon>
        <taxon>Denitromonas</taxon>
    </lineage>
</organism>
<comment type="caution">
    <text evidence="3">The sequence shown here is derived from an EMBL/GenBank/DDBJ whole genome shotgun (WGS) entry which is preliminary data.</text>
</comment>
<sequence>MHRMWRRWVILLLMLALPLPSLAAWRGDGCAPAGGGMEAPAMHAMADADEHAAAPCCPDTGKAGGCTQADCAAVTAHLALPVRLADNVARTHVLVARTPTVRSDPAPARHDRPPIPSA</sequence>
<protein>
    <recommendedName>
        <fullName evidence="5">DUF2946 domain-containing protein</fullName>
    </recommendedName>
</protein>
<reference evidence="4" key="1">
    <citation type="journal article" date="2022" name="ISME J.">
        <title>Genetic and phylogenetic analysis of dissimilatory iodate-reducing bacteria identifies potential niches across the world's oceans.</title>
        <authorList>
            <person name="Reyes-Umana V."/>
            <person name="Henning Z."/>
            <person name="Lee K."/>
            <person name="Barnum T.P."/>
            <person name="Coates J.D."/>
        </authorList>
    </citation>
    <scope>NUCLEOTIDE SEQUENCE [LARGE SCALE GENOMIC DNA]</scope>
    <source>
        <strain evidence="4">IR12</strain>
    </source>
</reference>
<feature type="compositionally biased region" description="Basic and acidic residues" evidence="1">
    <location>
        <begin position="107"/>
        <end position="118"/>
    </location>
</feature>
<feature type="signal peptide" evidence="2">
    <location>
        <begin position="1"/>
        <end position="23"/>
    </location>
</feature>
<evidence type="ECO:0008006" key="5">
    <source>
        <dbReference type="Google" id="ProtNLM"/>
    </source>
</evidence>
<evidence type="ECO:0000313" key="4">
    <source>
        <dbReference type="Proteomes" id="UP000694660"/>
    </source>
</evidence>